<reference evidence="2 3" key="1">
    <citation type="journal article" date="2022" name="Allergy">
        <title>Genome assembly and annotation of Periplaneta americana reveal a comprehensive cockroach allergen profile.</title>
        <authorList>
            <person name="Wang L."/>
            <person name="Xiong Q."/>
            <person name="Saelim N."/>
            <person name="Wang L."/>
            <person name="Nong W."/>
            <person name="Wan A.T."/>
            <person name="Shi M."/>
            <person name="Liu X."/>
            <person name="Cao Q."/>
            <person name="Hui J.H.L."/>
            <person name="Sookrung N."/>
            <person name="Leung T.F."/>
            <person name="Tungtrongchitr A."/>
            <person name="Tsui S.K.W."/>
        </authorList>
    </citation>
    <scope>NUCLEOTIDE SEQUENCE [LARGE SCALE GENOMIC DNA]</scope>
    <source>
        <strain evidence="2">PWHHKU_190912</strain>
    </source>
</reference>
<proteinExistence type="predicted"/>
<sequence length="112" mass="13145">MVTHEAIRRDEFVQDNIRVSRERFWLMISAHILLAFTYLIYHLALLTRESDKLQSALYYGNYFTHFKIHQYIRNSLHVAEKAHVVRGTWLDCGSATTIPSGIPEKSFQCQDD</sequence>
<evidence type="ECO:0000313" key="2">
    <source>
        <dbReference type="EMBL" id="KAJ4441595.1"/>
    </source>
</evidence>
<comment type="caution">
    <text evidence="2">The sequence shown here is derived from an EMBL/GenBank/DDBJ whole genome shotgun (WGS) entry which is preliminary data.</text>
</comment>
<organism evidence="2 3">
    <name type="scientific">Periplaneta americana</name>
    <name type="common">American cockroach</name>
    <name type="synonym">Blatta americana</name>
    <dbReference type="NCBI Taxonomy" id="6978"/>
    <lineage>
        <taxon>Eukaryota</taxon>
        <taxon>Metazoa</taxon>
        <taxon>Ecdysozoa</taxon>
        <taxon>Arthropoda</taxon>
        <taxon>Hexapoda</taxon>
        <taxon>Insecta</taxon>
        <taxon>Pterygota</taxon>
        <taxon>Neoptera</taxon>
        <taxon>Polyneoptera</taxon>
        <taxon>Dictyoptera</taxon>
        <taxon>Blattodea</taxon>
        <taxon>Blattoidea</taxon>
        <taxon>Blattidae</taxon>
        <taxon>Blattinae</taxon>
        <taxon>Periplaneta</taxon>
    </lineage>
</organism>
<accession>A0ABQ8T520</accession>
<dbReference type="EMBL" id="JAJSOF020000015">
    <property type="protein sequence ID" value="KAJ4441595.1"/>
    <property type="molecule type" value="Genomic_DNA"/>
</dbReference>
<evidence type="ECO:0000313" key="3">
    <source>
        <dbReference type="Proteomes" id="UP001148838"/>
    </source>
</evidence>
<keyword evidence="1" id="KW-1133">Transmembrane helix</keyword>
<keyword evidence="1" id="KW-0812">Transmembrane</keyword>
<evidence type="ECO:0000256" key="1">
    <source>
        <dbReference type="SAM" id="Phobius"/>
    </source>
</evidence>
<keyword evidence="1" id="KW-0472">Membrane</keyword>
<name>A0ABQ8T520_PERAM</name>
<dbReference type="Proteomes" id="UP001148838">
    <property type="component" value="Unassembled WGS sequence"/>
</dbReference>
<keyword evidence="3" id="KW-1185">Reference proteome</keyword>
<feature type="transmembrane region" description="Helical" evidence="1">
    <location>
        <begin position="24"/>
        <end position="46"/>
    </location>
</feature>
<gene>
    <name evidence="2" type="ORF">ANN_11451</name>
</gene>
<protein>
    <submittedName>
        <fullName evidence="2">Uncharacterized protein</fullName>
    </submittedName>
</protein>